<dbReference type="PANTHER" id="PTHR31778:SF2">
    <property type="entry name" value="BUD SITE SELECTION PROTEIN RAX2"/>
    <property type="match status" value="1"/>
</dbReference>
<evidence type="ECO:0000259" key="4">
    <source>
        <dbReference type="Pfam" id="PF20843"/>
    </source>
</evidence>
<dbReference type="GO" id="GO:1902929">
    <property type="term" value="C:plasma membrane of growing cell tip"/>
    <property type="evidence" value="ECO:0007669"/>
    <property type="project" value="TreeGrafter"/>
</dbReference>
<feature type="domain" description="Rax2-like third" evidence="4">
    <location>
        <begin position="393"/>
        <end position="549"/>
    </location>
</feature>
<evidence type="ECO:0000313" key="6">
    <source>
        <dbReference type="Proteomes" id="UP000224634"/>
    </source>
</evidence>
<evidence type="ECO:0000313" key="5">
    <source>
        <dbReference type="EMBL" id="PGH18931.1"/>
    </source>
</evidence>
<name>A0A2B7YCZ3_POLH7</name>
<sequence>MRFASLLKPAAAGIDNILRLSALLAILDLSTQCTALFTPVSLPNLDLGPLGRIALAGNFDAISLYLYEEQQQSLSINNASHSQSLLMPLPNGALATLASADADILAMCPLVADNGTVTSVIIGGNFTSLERIESQGIASFDPATGLVTAIPGLSGRVMSLYCDQETDTVYVGGDFKRGNSTNAIGWSAKSGFSNLPFAGFNGPVTSIVKSDNGRIVFGGSFDGLGNTTTPSQKDQQIINLEAARITATSSSGIAGFTEPRNAICNGNSQDSAGNAWLLADQTPGFWRAEMNFGFEPTKLRLWNTHREGRGTKTFRFTALPDTGILNMTYTDPASGDTVACDARCPLSDDEDEKFRDFHFVNVVGMNGFQLDISDWYGSGGGFDGIELFQDDIFVYAINDFNEPRCADVEFGSKATATGNWRTTPSGQSSSDYLSVRAASDEKPSVSVTFEPDIKQSGNYSVTLYTPGCIQDNSCTTRGIVNVTATFSGQGSKPIQTTVFQTNNFDKYDQIYLGHVDANSGNFRATVNLSPARGQGTIDAVASRIRFELISSTGGLNGLYEFDPSQKSVSTDFTDSALNRAGNSLDSGASISSLVWDDGVLFAAGKFSNSSYSNIMSFSDDKVTSLPDGGLNSLVTSLLLVDDLLFIGGNFSNTAKGDKEKKLRNVAAYSRTSESWVPLGAGVDGRVTSLASFPLNITADKTEVTVAVSGDFKHILAVEDKPEIAVSGFAVWVPSRKQWLQHLDVDQSAFYGKLTSSLEVLNTTLLAGSLVTGGIASRGAASLVEDNDVLLLRPLPIDIQQTQPERPSRKRATSDQDVTGVITGIFDKGSDRNLTILAGHFAARSTNGSTIENLLFLDGSNDDTVSGPGPGVDSESTFITIALQGDSLFAGGSVTGRIADTDVNGLVVYDLANTQYSSDQPPRLEGGVVVVNTIAPRPDTSEVYVGGQFESARSLPCPSVCNYQTESNQWIRPGDGLRGTVSVLRWSNKENLIAAGNLTVNGNSAMLASYDTEAQTWSAFNVNSTIPGPVTALCPAREDGSLFWIAGETSSGSSFITFYDGSTFHLIDNLFSDGTTIHGLQILGLSEDHEETDFLDKDQVLMISGQLQIPKFGTASAALYNGTTLIPFIITTTADGEPGSIAELFTENKNVLKGGRRGRPRGIVILVSFCFALACVFLIVVIGIILARIQRYRQGYVRAPQGTDRRPDLQRVPPEYLLDSLRQRAPGAPVI</sequence>
<dbReference type="InterPro" id="IPR024982">
    <property type="entry name" value="Rax2-like_C"/>
</dbReference>
<evidence type="ECO:0000259" key="3">
    <source>
        <dbReference type="Pfam" id="PF20842"/>
    </source>
</evidence>
<dbReference type="SUPFAM" id="SSF50965">
    <property type="entry name" value="Galactose oxidase, central domain"/>
    <property type="match status" value="1"/>
</dbReference>
<keyword evidence="6" id="KW-1185">Reference proteome</keyword>
<keyword evidence="1" id="KW-0472">Membrane</keyword>
<evidence type="ECO:0000256" key="1">
    <source>
        <dbReference type="SAM" id="Phobius"/>
    </source>
</evidence>
<dbReference type="InterPro" id="IPR048266">
    <property type="entry name" value="Rax2-like_second"/>
</dbReference>
<feature type="domain" description="Rax2-like C-terminal" evidence="2">
    <location>
        <begin position="905"/>
        <end position="1150"/>
    </location>
</feature>
<dbReference type="InterPro" id="IPR011047">
    <property type="entry name" value="Quinoprotein_ADH-like_sf"/>
</dbReference>
<evidence type="ECO:0000259" key="2">
    <source>
        <dbReference type="Pfam" id="PF12768"/>
    </source>
</evidence>
<protein>
    <recommendedName>
        <fullName evidence="7">Cellular morphogenesis protein</fullName>
    </recommendedName>
</protein>
<dbReference type="SUPFAM" id="SSF50998">
    <property type="entry name" value="Quinoprotein alcohol dehydrogenase-like"/>
    <property type="match status" value="1"/>
</dbReference>
<dbReference type="InterPro" id="IPR011043">
    <property type="entry name" value="Gal_Oxase/kelch_b-propeller"/>
</dbReference>
<feature type="transmembrane region" description="Helical" evidence="1">
    <location>
        <begin position="1162"/>
        <end position="1186"/>
    </location>
</feature>
<dbReference type="Pfam" id="PF12768">
    <property type="entry name" value="Rax2"/>
    <property type="match status" value="1"/>
</dbReference>
<accession>A0A2B7YCZ3</accession>
<dbReference type="Proteomes" id="UP000224634">
    <property type="component" value="Unassembled WGS sequence"/>
</dbReference>
<dbReference type="Pfam" id="PF20842">
    <property type="entry name" value="Rax2_2"/>
    <property type="match status" value="1"/>
</dbReference>
<reference evidence="5 6" key="1">
    <citation type="submission" date="2017-10" db="EMBL/GenBank/DDBJ databases">
        <title>Comparative genomics in systemic dimorphic fungi from Ajellomycetaceae.</title>
        <authorList>
            <person name="Munoz J.F."/>
            <person name="Mcewen J.G."/>
            <person name="Clay O.K."/>
            <person name="Cuomo C.A."/>
        </authorList>
    </citation>
    <scope>NUCLEOTIDE SEQUENCE [LARGE SCALE GENOMIC DNA]</scope>
    <source>
        <strain evidence="5 6">UAMH7299</strain>
    </source>
</reference>
<dbReference type="Gene3D" id="2.120.10.80">
    <property type="entry name" value="Kelch-type beta propeller"/>
    <property type="match status" value="1"/>
</dbReference>
<dbReference type="InterPro" id="IPR048265">
    <property type="entry name" value="Rax2-like_third"/>
</dbReference>
<organism evidence="5 6">
    <name type="scientific">Polytolypa hystricis (strain UAMH7299)</name>
    <dbReference type="NCBI Taxonomy" id="1447883"/>
    <lineage>
        <taxon>Eukaryota</taxon>
        <taxon>Fungi</taxon>
        <taxon>Dikarya</taxon>
        <taxon>Ascomycota</taxon>
        <taxon>Pezizomycotina</taxon>
        <taxon>Eurotiomycetes</taxon>
        <taxon>Eurotiomycetidae</taxon>
        <taxon>Onygenales</taxon>
        <taxon>Onygenales incertae sedis</taxon>
        <taxon>Polytolypa</taxon>
    </lineage>
</organism>
<dbReference type="AlphaFoldDB" id="A0A2B7YCZ3"/>
<comment type="caution">
    <text evidence="5">The sequence shown here is derived from an EMBL/GenBank/DDBJ whole genome shotgun (WGS) entry which is preliminary data.</text>
</comment>
<dbReference type="Pfam" id="PF20843">
    <property type="entry name" value="Rax2_3"/>
    <property type="match status" value="1"/>
</dbReference>
<gene>
    <name evidence="5" type="ORF">AJ80_04258</name>
</gene>
<dbReference type="InterPro" id="IPR015915">
    <property type="entry name" value="Kelch-typ_b-propeller"/>
</dbReference>
<evidence type="ECO:0008006" key="7">
    <source>
        <dbReference type="Google" id="ProtNLM"/>
    </source>
</evidence>
<dbReference type="EMBL" id="PDNA01000053">
    <property type="protein sequence ID" value="PGH18931.1"/>
    <property type="molecule type" value="Genomic_DNA"/>
</dbReference>
<keyword evidence="1" id="KW-0812">Transmembrane</keyword>
<dbReference type="PANTHER" id="PTHR31778">
    <property type="entry name" value="BUD SITE SELECTION PROTEIN RAX2"/>
    <property type="match status" value="1"/>
</dbReference>
<proteinExistence type="predicted"/>
<keyword evidence="1" id="KW-1133">Transmembrane helix</keyword>
<dbReference type="OrthoDB" id="2503993at2759"/>
<dbReference type="STRING" id="1447883.A0A2B7YCZ3"/>
<feature type="domain" description="Rax2-like second" evidence="3">
    <location>
        <begin position="233"/>
        <end position="382"/>
    </location>
</feature>